<evidence type="ECO:0000256" key="3">
    <source>
        <dbReference type="ARBA" id="ARBA00022490"/>
    </source>
</evidence>
<dbReference type="Gene3D" id="6.10.250.660">
    <property type="match status" value="1"/>
</dbReference>
<feature type="coiled-coil region" evidence="7">
    <location>
        <begin position="178"/>
        <end position="213"/>
    </location>
</feature>
<evidence type="ECO:0000256" key="7">
    <source>
        <dbReference type="SAM" id="Coils"/>
    </source>
</evidence>
<evidence type="ECO:0000256" key="5">
    <source>
        <dbReference type="ARBA" id="ARBA00023054"/>
    </source>
</evidence>
<feature type="coiled-coil region" evidence="7">
    <location>
        <begin position="37"/>
        <end position="78"/>
    </location>
</feature>
<accession>A0A1I2CHM3</accession>
<keyword evidence="6" id="KW-0131">Cell cycle</keyword>
<keyword evidence="5 7" id="KW-0175">Coiled coil</keyword>
<evidence type="ECO:0000256" key="4">
    <source>
        <dbReference type="ARBA" id="ARBA00022618"/>
    </source>
</evidence>
<dbReference type="PANTHER" id="PTHR35794:SF2">
    <property type="entry name" value="CELL DIVISION PROTEIN DIVIVA"/>
    <property type="match status" value="1"/>
</dbReference>
<dbReference type="AlphaFoldDB" id="A0A1I2CHM3"/>
<keyword evidence="4 8" id="KW-0132">Cell division</keyword>
<protein>
    <submittedName>
        <fullName evidence="8">Cell division initiation protein</fullName>
    </submittedName>
</protein>
<gene>
    <name evidence="8" type="ORF">SAMN04488541_100522</name>
</gene>
<dbReference type="RefSeq" id="WP_177217254.1">
    <property type="nucleotide sequence ID" value="NZ_FONY01000005.1"/>
</dbReference>
<dbReference type="GO" id="GO:0051301">
    <property type="term" value="P:cell division"/>
    <property type="evidence" value="ECO:0007669"/>
    <property type="project" value="UniProtKB-KW"/>
</dbReference>
<name>A0A1I2CHM3_9BACT</name>
<evidence type="ECO:0000256" key="6">
    <source>
        <dbReference type="ARBA" id="ARBA00023306"/>
    </source>
</evidence>
<evidence type="ECO:0000313" key="8">
    <source>
        <dbReference type="EMBL" id="SFE67847.1"/>
    </source>
</evidence>
<evidence type="ECO:0000256" key="2">
    <source>
        <dbReference type="ARBA" id="ARBA00009008"/>
    </source>
</evidence>
<comment type="subcellular location">
    <subcellularLocation>
        <location evidence="1">Cytoplasm</location>
    </subcellularLocation>
</comment>
<dbReference type="InterPro" id="IPR019933">
    <property type="entry name" value="DivIVA_domain"/>
</dbReference>
<dbReference type="EMBL" id="FONY01000005">
    <property type="protein sequence ID" value="SFE67847.1"/>
    <property type="molecule type" value="Genomic_DNA"/>
</dbReference>
<dbReference type="NCBIfam" id="TIGR03544">
    <property type="entry name" value="DivI1A_domain"/>
    <property type="match status" value="1"/>
</dbReference>
<proteinExistence type="inferred from homology"/>
<organism evidence="8 9">
    <name type="scientific">Thermoflexibacter ruber</name>
    <dbReference type="NCBI Taxonomy" id="1003"/>
    <lineage>
        <taxon>Bacteria</taxon>
        <taxon>Pseudomonadati</taxon>
        <taxon>Bacteroidota</taxon>
        <taxon>Cytophagia</taxon>
        <taxon>Cytophagales</taxon>
        <taxon>Thermoflexibacteraceae</taxon>
        <taxon>Thermoflexibacter</taxon>
    </lineage>
</organism>
<dbReference type="Pfam" id="PF05103">
    <property type="entry name" value="DivIVA"/>
    <property type="match status" value="1"/>
</dbReference>
<dbReference type="PANTHER" id="PTHR35794">
    <property type="entry name" value="CELL DIVISION PROTEIN DIVIVA"/>
    <property type="match status" value="1"/>
</dbReference>
<reference evidence="8 9" key="1">
    <citation type="submission" date="2016-10" db="EMBL/GenBank/DDBJ databases">
        <authorList>
            <person name="de Groot N.N."/>
        </authorList>
    </citation>
    <scope>NUCLEOTIDE SEQUENCE [LARGE SCALE GENOMIC DNA]</scope>
    <source>
        <strain>GEY</strain>
        <strain evidence="9">DSM 9560</strain>
    </source>
</reference>
<evidence type="ECO:0000256" key="1">
    <source>
        <dbReference type="ARBA" id="ARBA00004496"/>
    </source>
</evidence>
<sequence>MKVTPLDIRKKSFDKVTFGGYDKEDVNAFLQAMSVAWENMTVKNEDLERRLAEALNELNRLRQIEASLLTTLKDLEQSNHVLREQAQKEAYLILQEGQVKANQIIEEAKTQAKIVTREANQLAYNSLAQMREELRKLDYSYRLIEKQKEKLTSQMTDFLKDTLGKITQIDTYKRTVFYEEEIKKANEFMQRNNEQTKQTLQNLDKNYPNSQKKTESNINELSEPPAYVNGVNGSHFAQQSAINISENQDLASFFDSL</sequence>
<keyword evidence="9" id="KW-1185">Reference proteome</keyword>
<dbReference type="STRING" id="1003.SAMN04488541_100522"/>
<keyword evidence="3" id="KW-0963">Cytoplasm</keyword>
<dbReference type="Proteomes" id="UP000199513">
    <property type="component" value="Unassembled WGS sequence"/>
</dbReference>
<evidence type="ECO:0000313" key="9">
    <source>
        <dbReference type="Proteomes" id="UP000199513"/>
    </source>
</evidence>
<dbReference type="GO" id="GO:0005737">
    <property type="term" value="C:cytoplasm"/>
    <property type="evidence" value="ECO:0007669"/>
    <property type="project" value="UniProtKB-SubCell"/>
</dbReference>
<comment type="similarity">
    <text evidence="2">Belongs to the DivIVA family.</text>
</comment>
<dbReference type="InterPro" id="IPR007793">
    <property type="entry name" value="DivIVA_fam"/>
</dbReference>